<comment type="subcellular location">
    <subcellularLocation>
        <location evidence="1">Cell inner membrane</location>
        <topology evidence="1">Single-pass membrane protein</topology>
    </subcellularLocation>
</comment>
<dbReference type="GO" id="GO:0015627">
    <property type="term" value="C:type II protein secretion system complex"/>
    <property type="evidence" value="ECO:0007669"/>
    <property type="project" value="InterPro"/>
</dbReference>
<protein>
    <submittedName>
        <fullName evidence="10">Prepilin-type N-terminal cleavage/methylation domain-containing protein</fullName>
    </submittedName>
</protein>
<dbReference type="Pfam" id="PF12019">
    <property type="entry name" value="GspH"/>
    <property type="match status" value="1"/>
</dbReference>
<dbReference type="GO" id="GO:0005886">
    <property type="term" value="C:plasma membrane"/>
    <property type="evidence" value="ECO:0007669"/>
    <property type="project" value="UniProtKB-SubCell"/>
</dbReference>
<keyword evidence="11" id="KW-1185">Reference proteome</keyword>
<evidence type="ECO:0000256" key="3">
    <source>
        <dbReference type="ARBA" id="ARBA00022481"/>
    </source>
</evidence>
<keyword evidence="5 8" id="KW-0812">Transmembrane</keyword>
<reference evidence="10 11" key="1">
    <citation type="submission" date="2020-07" db="EMBL/GenBank/DDBJ databases">
        <title>Sequencing the genomes of 1000 actinobacteria strains.</title>
        <authorList>
            <person name="Klenk H.-P."/>
        </authorList>
    </citation>
    <scope>NUCLEOTIDE SEQUENCE [LARGE SCALE GENOMIC DNA]</scope>
    <source>
        <strain evidence="10 11">DSM 18248</strain>
    </source>
</reference>
<dbReference type="GO" id="GO:0015628">
    <property type="term" value="P:protein secretion by the type II secretion system"/>
    <property type="evidence" value="ECO:0007669"/>
    <property type="project" value="InterPro"/>
</dbReference>
<feature type="transmembrane region" description="Helical" evidence="8">
    <location>
        <begin position="12"/>
        <end position="32"/>
    </location>
</feature>
<evidence type="ECO:0000259" key="9">
    <source>
        <dbReference type="Pfam" id="PF12019"/>
    </source>
</evidence>
<sequence>MSRARTPVDAGYTMIEMIVTIALAGTLMAIAVSGWQGWARASEQDGFLTELRAEMRQAQQRAVTTGGSVCVRFDAAAETYTVLEGRCDVATTVLQAARTAPGGVDIDAPLFQHGTDHTEPGVTFTSRGTATPGQLYVQRDGGPRTKLKVEGLTGRVSVS</sequence>
<evidence type="ECO:0000313" key="10">
    <source>
        <dbReference type="EMBL" id="NYI11422.1"/>
    </source>
</evidence>
<keyword evidence="4" id="KW-0997">Cell inner membrane</keyword>
<feature type="domain" description="General secretion pathway GspH" evidence="9">
    <location>
        <begin position="50"/>
        <end position="144"/>
    </location>
</feature>
<keyword evidence="2" id="KW-1003">Cell membrane</keyword>
<keyword evidence="3" id="KW-0488">Methylation</keyword>
<keyword evidence="6 8" id="KW-1133">Transmembrane helix</keyword>
<name>A0A7Z0C4L3_9ACTN</name>
<dbReference type="RefSeq" id="WP_179532113.1">
    <property type="nucleotide sequence ID" value="NZ_BAAAPP010000008.1"/>
</dbReference>
<gene>
    <name evidence="10" type="ORF">BKA05_002937</name>
</gene>
<dbReference type="InterPro" id="IPR012902">
    <property type="entry name" value="N_methyl_site"/>
</dbReference>
<evidence type="ECO:0000256" key="6">
    <source>
        <dbReference type="ARBA" id="ARBA00022989"/>
    </source>
</evidence>
<evidence type="ECO:0000256" key="2">
    <source>
        <dbReference type="ARBA" id="ARBA00022475"/>
    </source>
</evidence>
<dbReference type="EMBL" id="JACBZI010000001">
    <property type="protein sequence ID" value="NYI11422.1"/>
    <property type="molecule type" value="Genomic_DNA"/>
</dbReference>
<accession>A0A7Z0C4L3</accession>
<dbReference type="Proteomes" id="UP000537326">
    <property type="component" value="Unassembled WGS sequence"/>
</dbReference>
<dbReference type="AlphaFoldDB" id="A0A7Z0C4L3"/>
<keyword evidence="7 8" id="KW-0472">Membrane</keyword>
<proteinExistence type="predicted"/>
<dbReference type="NCBIfam" id="TIGR02532">
    <property type="entry name" value="IV_pilin_GFxxxE"/>
    <property type="match status" value="1"/>
</dbReference>
<evidence type="ECO:0000256" key="5">
    <source>
        <dbReference type="ARBA" id="ARBA00022692"/>
    </source>
</evidence>
<comment type="caution">
    <text evidence="10">The sequence shown here is derived from an EMBL/GenBank/DDBJ whole genome shotgun (WGS) entry which is preliminary data.</text>
</comment>
<evidence type="ECO:0000256" key="7">
    <source>
        <dbReference type="ARBA" id="ARBA00023136"/>
    </source>
</evidence>
<dbReference type="InterPro" id="IPR045584">
    <property type="entry name" value="Pilin-like"/>
</dbReference>
<dbReference type="Gene3D" id="3.30.700.10">
    <property type="entry name" value="Glycoprotein, Type 4 Pilin"/>
    <property type="match status" value="1"/>
</dbReference>
<dbReference type="InterPro" id="IPR022346">
    <property type="entry name" value="T2SS_GspH"/>
</dbReference>
<evidence type="ECO:0000313" key="11">
    <source>
        <dbReference type="Proteomes" id="UP000537326"/>
    </source>
</evidence>
<dbReference type="SUPFAM" id="SSF54523">
    <property type="entry name" value="Pili subunits"/>
    <property type="match status" value="1"/>
</dbReference>
<evidence type="ECO:0000256" key="8">
    <source>
        <dbReference type="SAM" id="Phobius"/>
    </source>
</evidence>
<organism evidence="10 11">
    <name type="scientific">Nocardioides marinus</name>
    <dbReference type="NCBI Taxonomy" id="374514"/>
    <lineage>
        <taxon>Bacteria</taxon>
        <taxon>Bacillati</taxon>
        <taxon>Actinomycetota</taxon>
        <taxon>Actinomycetes</taxon>
        <taxon>Propionibacteriales</taxon>
        <taxon>Nocardioidaceae</taxon>
        <taxon>Nocardioides</taxon>
    </lineage>
</organism>
<evidence type="ECO:0000256" key="1">
    <source>
        <dbReference type="ARBA" id="ARBA00004377"/>
    </source>
</evidence>
<evidence type="ECO:0000256" key="4">
    <source>
        <dbReference type="ARBA" id="ARBA00022519"/>
    </source>
</evidence>
<dbReference type="Pfam" id="PF07963">
    <property type="entry name" value="N_methyl"/>
    <property type="match status" value="1"/>
</dbReference>